<comment type="caution">
    <text evidence="1">The sequence shown here is derived from an EMBL/GenBank/DDBJ whole genome shotgun (WGS) entry which is preliminary data.</text>
</comment>
<gene>
    <name evidence="1" type="ORF">LNINA_LOCUS12553</name>
</gene>
<proteinExistence type="predicted"/>
<protein>
    <submittedName>
        <fullName evidence="1">Uncharacterized protein</fullName>
    </submittedName>
</protein>
<evidence type="ECO:0000313" key="1">
    <source>
        <dbReference type="EMBL" id="CAK1553579.1"/>
    </source>
</evidence>
<evidence type="ECO:0000313" key="2">
    <source>
        <dbReference type="Proteomes" id="UP001497472"/>
    </source>
</evidence>
<reference evidence="1 2" key="1">
    <citation type="submission" date="2023-11" db="EMBL/GenBank/DDBJ databases">
        <authorList>
            <person name="Okamura Y."/>
        </authorList>
    </citation>
    <scope>NUCLEOTIDE SEQUENCE [LARGE SCALE GENOMIC DNA]</scope>
</reference>
<organism evidence="1 2">
    <name type="scientific">Leptosia nina</name>
    <dbReference type="NCBI Taxonomy" id="320188"/>
    <lineage>
        <taxon>Eukaryota</taxon>
        <taxon>Metazoa</taxon>
        <taxon>Ecdysozoa</taxon>
        <taxon>Arthropoda</taxon>
        <taxon>Hexapoda</taxon>
        <taxon>Insecta</taxon>
        <taxon>Pterygota</taxon>
        <taxon>Neoptera</taxon>
        <taxon>Endopterygota</taxon>
        <taxon>Lepidoptera</taxon>
        <taxon>Glossata</taxon>
        <taxon>Ditrysia</taxon>
        <taxon>Papilionoidea</taxon>
        <taxon>Pieridae</taxon>
        <taxon>Pierinae</taxon>
        <taxon>Leptosia</taxon>
    </lineage>
</organism>
<accession>A0AAV1JW94</accession>
<dbReference type="EMBL" id="CAVLEF010000225">
    <property type="protein sequence ID" value="CAK1553579.1"/>
    <property type="molecule type" value="Genomic_DNA"/>
</dbReference>
<name>A0AAV1JW94_9NEOP</name>
<dbReference type="Proteomes" id="UP001497472">
    <property type="component" value="Unassembled WGS sequence"/>
</dbReference>
<keyword evidence="2" id="KW-1185">Reference proteome</keyword>
<dbReference type="AlphaFoldDB" id="A0AAV1JW94"/>
<sequence length="116" mass="13133">MPSLVLDLHVALITGAHRCQFPLAPNLSSYRVAHCRRRPGVRVGRSYARRLVSFIDSPRGALTARPHDTTAPAGLRAAQTLHKQKPTLRCDFLRCLSHYAFVIFRTRSDFDFSLFL</sequence>